<evidence type="ECO:0000256" key="5">
    <source>
        <dbReference type="ARBA" id="ARBA00023180"/>
    </source>
</evidence>
<dbReference type="InterPro" id="IPR042269">
    <property type="entry name" value="Ser_carbopepase_S28_SKS"/>
</dbReference>
<dbReference type="InterPro" id="IPR029058">
    <property type="entry name" value="AB_hydrolase_fold"/>
</dbReference>
<keyword evidence="4" id="KW-0378">Hydrolase</keyword>
<keyword evidence="7" id="KW-1185">Reference proteome</keyword>
<name>A0AAD7QGJ5_QUISA</name>
<dbReference type="Pfam" id="PF05577">
    <property type="entry name" value="Peptidase_S28"/>
    <property type="match status" value="2"/>
</dbReference>
<keyword evidence="3" id="KW-0732">Signal</keyword>
<evidence type="ECO:0000313" key="7">
    <source>
        <dbReference type="Proteomes" id="UP001163823"/>
    </source>
</evidence>
<keyword evidence="6" id="KW-0121">Carboxypeptidase</keyword>
<dbReference type="GO" id="GO:0070008">
    <property type="term" value="F:serine-type exopeptidase activity"/>
    <property type="evidence" value="ECO:0007669"/>
    <property type="project" value="InterPro"/>
</dbReference>
<evidence type="ECO:0000256" key="3">
    <source>
        <dbReference type="ARBA" id="ARBA00022729"/>
    </source>
</evidence>
<reference evidence="6 7" key="1">
    <citation type="journal article" date="2023" name="Science">
        <title>Elucidation of the pathway for biosynthesis of saponin adjuvants from the soapbark tree.</title>
        <authorList>
            <person name="Reed J."/>
            <person name="Orme A."/>
            <person name="El-Demerdash A."/>
            <person name="Owen C."/>
            <person name="Martin L.B.B."/>
            <person name="Misra R.C."/>
            <person name="Kikuchi S."/>
            <person name="Rejzek M."/>
            <person name="Martin A.C."/>
            <person name="Harkess A."/>
            <person name="Leebens-Mack J."/>
            <person name="Louveau T."/>
            <person name="Stephenson M.J."/>
            <person name="Osbourn A."/>
        </authorList>
    </citation>
    <scope>NUCLEOTIDE SEQUENCE [LARGE SCALE GENOMIC DNA]</scope>
    <source>
        <strain evidence="6">S10</strain>
    </source>
</reference>
<sequence length="455" mass="51362">MLSTSLTATEFNFPRLNPTGVHIHVHDPATISLPLTEDFSTFYYNQTLDHFNYRPDSYITFPQRYVINFKYWGGANAPIFVYLGAEAPIDGDLRGIGFLTENAALFNALIVYIEHRYYGESVPFGSWEEALNNTSTIGYFNSAQAIADYAEIIIHIKRQFLAKNSPVIVIGGSYGGMLASWFRLKYPHVALGALASSAPILYFDNITPQSGYYSLVTKDFREVSDTCYETIKNSWSEIDKVTSLPNGLSILSERFNTCKPLNDSFELKDYLDSMYSGAAQYNAPPRYPLLIEGNKSCHVNGPTNISETTVGWRWQTCSEMVLPIGRGNDTMFPPYPFDLEIYSKFCNKLYGVSPRPHWVTTYYGGHDIKLVLQRFGSNIIFSNGLRDPYSSGGVLDNISDSIVAVPTVNGSHCLDILRSNETDPDWLVNQRKEEIKIIKNWIDKYYADLGAMLFK</sequence>
<protein>
    <submittedName>
        <fullName evidence="6">Lysosomal Pro-X carboxypeptidase</fullName>
    </submittedName>
</protein>
<gene>
    <name evidence="6" type="ORF">O6P43_000403</name>
</gene>
<dbReference type="KEGG" id="qsa:O6P43_000403"/>
<evidence type="ECO:0000256" key="2">
    <source>
        <dbReference type="ARBA" id="ARBA00022670"/>
    </source>
</evidence>
<dbReference type="Gene3D" id="1.20.120.980">
    <property type="entry name" value="Serine carboxypeptidase S28, SKS domain"/>
    <property type="match status" value="2"/>
</dbReference>
<evidence type="ECO:0000313" key="6">
    <source>
        <dbReference type="EMBL" id="KAJ7981086.1"/>
    </source>
</evidence>
<dbReference type="PANTHER" id="PTHR11010">
    <property type="entry name" value="PROTEASE S28 PRO-X CARBOXYPEPTIDASE-RELATED"/>
    <property type="match status" value="1"/>
</dbReference>
<dbReference type="GO" id="GO:0008239">
    <property type="term" value="F:dipeptidyl-peptidase activity"/>
    <property type="evidence" value="ECO:0007669"/>
    <property type="project" value="TreeGrafter"/>
</dbReference>
<comment type="similarity">
    <text evidence="1">Belongs to the peptidase S28 family.</text>
</comment>
<dbReference type="PANTHER" id="PTHR11010:SF96">
    <property type="entry name" value="LYSOSOMAL PRO-X CARBOXYPEPTIDASE-LIKE ISOFORM X1"/>
    <property type="match status" value="1"/>
</dbReference>
<evidence type="ECO:0000256" key="1">
    <source>
        <dbReference type="ARBA" id="ARBA00011079"/>
    </source>
</evidence>
<dbReference type="Proteomes" id="UP001163823">
    <property type="component" value="Chromosome 1"/>
</dbReference>
<evidence type="ECO:0000256" key="4">
    <source>
        <dbReference type="ARBA" id="ARBA00022801"/>
    </source>
</evidence>
<accession>A0AAD7QGJ5</accession>
<dbReference type="SUPFAM" id="SSF53474">
    <property type="entry name" value="alpha/beta-Hydrolases"/>
    <property type="match status" value="1"/>
</dbReference>
<dbReference type="AlphaFoldDB" id="A0AAD7QGJ5"/>
<dbReference type="InterPro" id="IPR008758">
    <property type="entry name" value="Peptidase_S28"/>
</dbReference>
<organism evidence="6 7">
    <name type="scientific">Quillaja saponaria</name>
    <name type="common">Soap bark tree</name>
    <dbReference type="NCBI Taxonomy" id="32244"/>
    <lineage>
        <taxon>Eukaryota</taxon>
        <taxon>Viridiplantae</taxon>
        <taxon>Streptophyta</taxon>
        <taxon>Embryophyta</taxon>
        <taxon>Tracheophyta</taxon>
        <taxon>Spermatophyta</taxon>
        <taxon>Magnoliopsida</taxon>
        <taxon>eudicotyledons</taxon>
        <taxon>Gunneridae</taxon>
        <taxon>Pentapetalae</taxon>
        <taxon>rosids</taxon>
        <taxon>fabids</taxon>
        <taxon>Fabales</taxon>
        <taxon>Quillajaceae</taxon>
        <taxon>Quillaja</taxon>
    </lineage>
</organism>
<comment type="caution">
    <text evidence="6">The sequence shown here is derived from an EMBL/GenBank/DDBJ whole genome shotgun (WGS) entry which is preliminary data.</text>
</comment>
<keyword evidence="5" id="KW-0325">Glycoprotein</keyword>
<keyword evidence="2" id="KW-0645">Protease</keyword>
<dbReference type="GO" id="GO:0006508">
    <property type="term" value="P:proteolysis"/>
    <property type="evidence" value="ECO:0007669"/>
    <property type="project" value="UniProtKB-KW"/>
</dbReference>
<dbReference type="GO" id="GO:0004180">
    <property type="term" value="F:carboxypeptidase activity"/>
    <property type="evidence" value="ECO:0007669"/>
    <property type="project" value="UniProtKB-KW"/>
</dbReference>
<dbReference type="Gene3D" id="3.40.50.1820">
    <property type="entry name" value="alpha/beta hydrolase"/>
    <property type="match status" value="2"/>
</dbReference>
<dbReference type="EMBL" id="JARAOO010000001">
    <property type="protein sequence ID" value="KAJ7981086.1"/>
    <property type="molecule type" value="Genomic_DNA"/>
</dbReference>
<proteinExistence type="inferred from homology"/>